<name>U5T4X6_9GAMM</name>
<evidence type="ECO:0000313" key="5">
    <source>
        <dbReference type="Proteomes" id="UP000017640"/>
    </source>
</evidence>
<dbReference type="InterPro" id="IPR012245">
    <property type="entry name" value="MoaB"/>
</dbReference>
<dbReference type="NCBIfam" id="TIGR02667">
    <property type="entry name" value="moaB_proteo"/>
    <property type="match status" value="1"/>
</dbReference>
<dbReference type="RefSeq" id="WP_023365453.1">
    <property type="nucleotide sequence ID" value="NC_022664.1"/>
</dbReference>
<dbReference type="InterPro" id="IPR036425">
    <property type="entry name" value="MoaB/Mog-like_dom_sf"/>
</dbReference>
<organism evidence="4 5">
    <name type="scientific">Spiribacter curvatus</name>
    <dbReference type="NCBI Taxonomy" id="1335757"/>
    <lineage>
        <taxon>Bacteria</taxon>
        <taxon>Pseudomonadati</taxon>
        <taxon>Pseudomonadota</taxon>
        <taxon>Gammaproteobacteria</taxon>
        <taxon>Chromatiales</taxon>
        <taxon>Ectothiorhodospiraceae</taxon>
        <taxon>Spiribacter</taxon>
    </lineage>
</organism>
<dbReference type="Gene3D" id="3.40.980.10">
    <property type="entry name" value="MoaB/Mog-like domain"/>
    <property type="match status" value="1"/>
</dbReference>
<reference evidence="4 5" key="1">
    <citation type="journal article" date="2013" name="BMC Genomics">
        <title>Genomes of "Spiribacter", a streamlined, successful halophilic bacterium.</title>
        <authorList>
            <person name="Lopez-Perez M."/>
            <person name="Ghai R."/>
            <person name="Leon M.J."/>
            <person name="Rodriguez-Olmos A."/>
            <person name="Copa-Patino J.L."/>
            <person name="Soliveri J."/>
            <person name="Sanchez-Porro C."/>
            <person name="Ventosa A."/>
            <person name="Rodriguez-Valera F."/>
        </authorList>
    </citation>
    <scope>NUCLEOTIDE SEQUENCE [LARGE SCALE GENOMIC DNA]</scope>
    <source>
        <strain evidence="4 5">UAH-SP71</strain>
    </source>
</reference>
<comment type="similarity">
    <text evidence="2">Belongs to the MoaB/Mog family.</text>
</comment>
<dbReference type="Proteomes" id="UP000017640">
    <property type="component" value="Chromosome"/>
</dbReference>
<dbReference type="SMART" id="SM00852">
    <property type="entry name" value="MoCF_biosynth"/>
    <property type="match status" value="1"/>
</dbReference>
<dbReference type="EMBL" id="CP005990">
    <property type="protein sequence ID" value="AGY91383.1"/>
    <property type="molecule type" value="Genomic_DNA"/>
</dbReference>
<evidence type="ECO:0000313" key="4">
    <source>
        <dbReference type="EMBL" id="AGY91383.1"/>
    </source>
</evidence>
<dbReference type="OrthoDB" id="9784492at2"/>
<dbReference type="GO" id="GO:0006777">
    <property type="term" value="P:Mo-molybdopterin cofactor biosynthetic process"/>
    <property type="evidence" value="ECO:0007669"/>
    <property type="project" value="UniProtKB-UniRule"/>
</dbReference>
<dbReference type="InterPro" id="IPR013484">
    <property type="entry name" value="MoaB_proteobac"/>
</dbReference>
<dbReference type="PATRIC" id="fig|1335757.3.peg.359"/>
<dbReference type="CDD" id="cd00886">
    <property type="entry name" value="MogA_MoaB"/>
    <property type="match status" value="1"/>
</dbReference>
<evidence type="ECO:0000256" key="2">
    <source>
        <dbReference type="PIRNR" id="PIRNR006443"/>
    </source>
</evidence>
<gene>
    <name evidence="4" type="ORF">SPICUR_01820</name>
</gene>
<dbReference type="InterPro" id="IPR001453">
    <property type="entry name" value="MoaB/Mog_dom"/>
</dbReference>
<dbReference type="PANTHER" id="PTHR43232">
    <property type="entry name" value="MOLYBDENUM COFACTOR BIOSYNTHESIS PROTEIN B"/>
    <property type="match status" value="1"/>
</dbReference>
<proteinExistence type="inferred from homology"/>
<dbReference type="SUPFAM" id="SSF53218">
    <property type="entry name" value="Molybdenum cofactor biosynthesis proteins"/>
    <property type="match status" value="1"/>
</dbReference>
<protein>
    <recommendedName>
        <fullName evidence="1 2">Molybdenum cofactor biosynthesis protein B</fullName>
    </recommendedName>
</protein>
<dbReference type="UniPathway" id="UPA00344"/>
<dbReference type="PANTHER" id="PTHR43232:SF2">
    <property type="entry name" value="MOLYBDENUM COFACTOR BIOSYNTHESIS PROTEIN B"/>
    <property type="match status" value="1"/>
</dbReference>
<keyword evidence="2" id="KW-0501">Molybdenum cofactor biosynthesis</keyword>
<dbReference type="Pfam" id="PF00994">
    <property type="entry name" value="MoCF_biosynth"/>
    <property type="match status" value="1"/>
</dbReference>
<evidence type="ECO:0000259" key="3">
    <source>
        <dbReference type="SMART" id="SM00852"/>
    </source>
</evidence>
<dbReference type="KEGG" id="spiu:SPICUR_01820"/>
<dbReference type="STRING" id="1335757.SPICUR_01820"/>
<dbReference type="HOGENOM" id="CLU_077358_2_2_6"/>
<feature type="domain" description="MoaB/Mog" evidence="3">
    <location>
        <begin position="13"/>
        <end position="157"/>
    </location>
</feature>
<dbReference type="eggNOG" id="COG0521">
    <property type="taxonomic scope" value="Bacteria"/>
</dbReference>
<dbReference type="AlphaFoldDB" id="U5T4X6"/>
<keyword evidence="5" id="KW-1185">Reference proteome</keyword>
<sequence>MTPTREFTPLNLAVLTISDTRCPDDDRSGQLLAELAEADGHRITGRSIVTDDRYAIRAAVSVWIADAAVNAVICTGGTGFSQRDVTPEAVEVLFDRGVPGFGELFRQLSYATVGTSTLQSRVIAGIANHTLIAALPGSPGACRDGWQGILHEQLDVRHRPCNLAELALGV</sequence>
<dbReference type="PIRSF" id="PIRSF006443">
    <property type="entry name" value="MoaB"/>
    <property type="match status" value="1"/>
</dbReference>
<accession>U5T4X6</accession>
<evidence type="ECO:0000256" key="1">
    <source>
        <dbReference type="ARBA" id="ARBA00015262"/>
    </source>
</evidence>
<comment type="function">
    <text evidence="2">May be involved in the biosynthesis of molybdopterin.</text>
</comment>
<comment type="pathway">
    <text evidence="2">Cofactor biosynthesis; molybdopterin biosynthesis.</text>
</comment>
<dbReference type="GO" id="GO:0005829">
    <property type="term" value="C:cytosol"/>
    <property type="evidence" value="ECO:0007669"/>
    <property type="project" value="TreeGrafter"/>
</dbReference>
<dbReference type="NCBIfam" id="TIGR00177">
    <property type="entry name" value="molyb_syn"/>
    <property type="match status" value="1"/>
</dbReference>